<evidence type="ECO:0000256" key="6">
    <source>
        <dbReference type="SAM" id="MobiDB-lite"/>
    </source>
</evidence>
<dbReference type="AlphaFoldDB" id="N1PUU6"/>
<dbReference type="InterPro" id="IPR013907">
    <property type="entry name" value="Sds3"/>
</dbReference>
<dbReference type="STRING" id="675120.N1PUU6"/>
<evidence type="ECO:0000256" key="4">
    <source>
        <dbReference type="ARBA" id="ARBA00023163"/>
    </source>
</evidence>
<dbReference type="SMART" id="SM01401">
    <property type="entry name" value="Sds3"/>
    <property type="match status" value="1"/>
</dbReference>
<dbReference type="Proteomes" id="UP000016933">
    <property type="component" value="Unassembled WGS sequence"/>
</dbReference>
<dbReference type="GO" id="GO:0010468">
    <property type="term" value="P:regulation of gene expression"/>
    <property type="evidence" value="ECO:0007669"/>
    <property type="project" value="UniProtKB-ARBA"/>
</dbReference>
<feature type="region of interest" description="Disordered" evidence="6">
    <location>
        <begin position="580"/>
        <end position="610"/>
    </location>
</feature>
<dbReference type="OMA" id="NQHQHYR"/>
<proteinExistence type="predicted"/>
<keyword evidence="3" id="KW-0805">Transcription regulation</keyword>
<organism evidence="7 8">
    <name type="scientific">Dothistroma septosporum (strain NZE10 / CBS 128990)</name>
    <name type="common">Red band needle blight fungus</name>
    <name type="synonym">Mycosphaerella pini</name>
    <dbReference type="NCBI Taxonomy" id="675120"/>
    <lineage>
        <taxon>Eukaryota</taxon>
        <taxon>Fungi</taxon>
        <taxon>Dikarya</taxon>
        <taxon>Ascomycota</taxon>
        <taxon>Pezizomycotina</taxon>
        <taxon>Dothideomycetes</taxon>
        <taxon>Dothideomycetidae</taxon>
        <taxon>Mycosphaerellales</taxon>
        <taxon>Mycosphaerellaceae</taxon>
        <taxon>Dothistroma</taxon>
    </lineage>
</organism>
<dbReference type="HOGENOM" id="CLU_031130_0_0_1"/>
<evidence type="ECO:0000256" key="5">
    <source>
        <dbReference type="ARBA" id="ARBA00023242"/>
    </source>
</evidence>
<comment type="subcellular location">
    <subcellularLocation>
        <location evidence="1">Nucleus</location>
    </subcellularLocation>
</comment>
<sequence>MAIANRNHGPGVREASPFGPSPSPQPTQPLTKRDVRRNRIMEKLNGMLDGFNQNQHQHYRAQLQGVQVDMTLVLRADPYGPGAPLGDQPGDIQEAIHAVMKGDVNGHGGLSLPQDDAAQQDYWAVAGKRYTDFVREVNDAIEVRDADLTALRKDYDSSVAELEKNYQQRVQQAEEEHKALAATIRQRLNTTLGKKRQQLLRDKEQLDIADSNAMLMHPNHFSIGNNPGSPSQNGTAMNKRTRHLRHNRGASPAPAELGENGKRKRKFQQGDDDQGNESAAYLAGGRSPFKDARAQREYAQFDAPAYSLERLFTDKELAMATETAKIATYKYFHQPQQQEHGPSSNDTAVPSVDGEVVESAETVPDEQMLDAGTAPTNGTDTPPPSELPAAATGMERSTSHQVLTRGGARANPLAALSDLANAAAAASSSAPIIRDNPFTPVPPAYHAVTRSEKSGAPAPPPVPPVDVDNDFNMMNEAGADSHGGAGNEDTDMDADASDRARHLRRQLLDQALGITGVQAPYRLPQLETGPGALIGRGVEREPRSGFAPLLPAAVQIESRTKGIMRLEAGSLAAALCGRLGGEPMSRTTSTGGVSELGEASGKRGGRGKLV</sequence>
<reference evidence="8" key="1">
    <citation type="journal article" date="2012" name="PLoS Genet.">
        <title>The genomes of the fungal plant pathogens Cladosporium fulvum and Dothistroma septosporum reveal adaptation to different hosts and lifestyles but also signatures of common ancestry.</title>
        <authorList>
            <person name="de Wit P.J.G.M."/>
            <person name="van der Burgt A."/>
            <person name="Oekmen B."/>
            <person name="Stergiopoulos I."/>
            <person name="Abd-Elsalam K.A."/>
            <person name="Aerts A.L."/>
            <person name="Bahkali A.H."/>
            <person name="Beenen H.G."/>
            <person name="Chettri P."/>
            <person name="Cox M.P."/>
            <person name="Datema E."/>
            <person name="de Vries R.P."/>
            <person name="Dhillon B."/>
            <person name="Ganley A.R."/>
            <person name="Griffiths S.A."/>
            <person name="Guo Y."/>
            <person name="Hamelin R.C."/>
            <person name="Henrissat B."/>
            <person name="Kabir M.S."/>
            <person name="Jashni M.K."/>
            <person name="Kema G."/>
            <person name="Klaubauf S."/>
            <person name="Lapidus A."/>
            <person name="Levasseur A."/>
            <person name="Lindquist E."/>
            <person name="Mehrabi R."/>
            <person name="Ohm R.A."/>
            <person name="Owen T.J."/>
            <person name="Salamov A."/>
            <person name="Schwelm A."/>
            <person name="Schijlen E."/>
            <person name="Sun H."/>
            <person name="van den Burg H.A."/>
            <person name="van Ham R.C.H.J."/>
            <person name="Zhang S."/>
            <person name="Goodwin S.B."/>
            <person name="Grigoriev I.V."/>
            <person name="Collemare J."/>
            <person name="Bradshaw R.E."/>
        </authorList>
    </citation>
    <scope>NUCLEOTIDE SEQUENCE [LARGE SCALE GENOMIC DNA]</scope>
    <source>
        <strain evidence="8">NZE10 / CBS 128990</strain>
    </source>
</reference>
<protein>
    <recommendedName>
        <fullName evidence="9">Deacetylase complex subunit Sds3</fullName>
    </recommendedName>
</protein>
<dbReference type="Pfam" id="PF08598">
    <property type="entry name" value="Sds3"/>
    <property type="match status" value="1"/>
</dbReference>
<evidence type="ECO:0000313" key="7">
    <source>
        <dbReference type="EMBL" id="EME46115.1"/>
    </source>
</evidence>
<name>N1PUU6_DOTSN</name>
<feature type="compositionally biased region" description="Acidic residues" evidence="6">
    <location>
        <begin position="357"/>
        <end position="368"/>
    </location>
</feature>
<evidence type="ECO:0000313" key="8">
    <source>
        <dbReference type="Proteomes" id="UP000016933"/>
    </source>
</evidence>
<dbReference type="EMBL" id="KB446537">
    <property type="protein sequence ID" value="EME46115.1"/>
    <property type="molecule type" value="Genomic_DNA"/>
</dbReference>
<dbReference type="GO" id="GO:0005654">
    <property type="term" value="C:nucleoplasm"/>
    <property type="evidence" value="ECO:0007669"/>
    <property type="project" value="UniProtKB-ARBA"/>
</dbReference>
<feature type="region of interest" description="Disordered" evidence="6">
    <location>
        <begin position="245"/>
        <end position="288"/>
    </location>
</feature>
<dbReference type="PANTHER" id="PTHR21964">
    <property type="entry name" value="BREAST CANCER METASTASIS-SUPPRESSOR 1"/>
    <property type="match status" value="1"/>
</dbReference>
<accession>N1PUU6</accession>
<evidence type="ECO:0008006" key="9">
    <source>
        <dbReference type="Google" id="ProtNLM"/>
    </source>
</evidence>
<feature type="region of interest" description="Disordered" evidence="6">
    <location>
        <begin position="1"/>
        <end position="35"/>
    </location>
</feature>
<dbReference type="eggNOG" id="ENOG502S0G7">
    <property type="taxonomic scope" value="Eukaryota"/>
</dbReference>
<evidence type="ECO:0000256" key="3">
    <source>
        <dbReference type="ARBA" id="ARBA00023015"/>
    </source>
</evidence>
<keyword evidence="5" id="KW-0539">Nucleus</keyword>
<gene>
    <name evidence="7" type="ORF">DOTSEDRAFT_70198</name>
</gene>
<reference evidence="7 8" key="2">
    <citation type="journal article" date="2012" name="PLoS Pathog.">
        <title>Diverse lifestyles and strategies of plant pathogenesis encoded in the genomes of eighteen Dothideomycetes fungi.</title>
        <authorList>
            <person name="Ohm R.A."/>
            <person name="Feau N."/>
            <person name="Henrissat B."/>
            <person name="Schoch C.L."/>
            <person name="Horwitz B.A."/>
            <person name="Barry K.W."/>
            <person name="Condon B.J."/>
            <person name="Copeland A.C."/>
            <person name="Dhillon B."/>
            <person name="Glaser F."/>
            <person name="Hesse C.N."/>
            <person name="Kosti I."/>
            <person name="LaButti K."/>
            <person name="Lindquist E.A."/>
            <person name="Lucas S."/>
            <person name="Salamov A.A."/>
            <person name="Bradshaw R.E."/>
            <person name="Ciuffetti L."/>
            <person name="Hamelin R.C."/>
            <person name="Kema G.H.J."/>
            <person name="Lawrence C."/>
            <person name="Scott J.A."/>
            <person name="Spatafora J.W."/>
            <person name="Turgeon B.G."/>
            <person name="de Wit P.J.G.M."/>
            <person name="Zhong S."/>
            <person name="Goodwin S.B."/>
            <person name="Grigoriev I.V."/>
        </authorList>
    </citation>
    <scope>NUCLEOTIDE SEQUENCE [LARGE SCALE GENOMIC DNA]</scope>
    <source>
        <strain evidence="8">NZE10 / CBS 128990</strain>
    </source>
</reference>
<evidence type="ECO:0000256" key="2">
    <source>
        <dbReference type="ARBA" id="ARBA00022491"/>
    </source>
</evidence>
<keyword evidence="4" id="KW-0804">Transcription</keyword>
<keyword evidence="2" id="KW-0678">Repressor</keyword>
<evidence type="ECO:0000256" key="1">
    <source>
        <dbReference type="ARBA" id="ARBA00004123"/>
    </source>
</evidence>
<feature type="region of interest" description="Disordered" evidence="6">
    <location>
        <begin position="357"/>
        <end position="404"/>
    </location>
</feature>
<keyword evidence="8" id="KW-1185">Reference proteome</keyword>
<dbReference type="OrthoDB" id="70376at2759"/>